<dbReference type="GO" id="GO:0098542">
    <property type="term" value="P:defense response to other organism"/>
    <property type="evidence" value="ECO:0007669"/>
    <property type="project" value="TreeGrafter"/>
</dbReference>
<dbReference type="EMBL" id="LT934123">
    <property type="protein sequence ID" value="VAI68492.1"/>
    <property type="molecule type" value="Genomic_DNA"/>
</dbReference>
<dbReference type="InterPro" id="IPR055414">
    <property type="entry name" value="LRR_R13L4/SHOC2-like"/>
</dbReference>
<dbReference type="SUPFAM" id="SSF52047">
    <property type="entry name" value="RNI-like"/>
    <property type="match status" value="1"/>
</dbReference>
<gene>
    <name evidence="3" type="ORF">TRITD_7Av1G003640</name>
</gene>
<name>A0A9R0YZL4_TRITD</name>
<accession>A0A9R0YZL4</accession>
<organism evidence="3 4">
    <name type="scientific">Triticum turgidum subsp. durum</name>
    <name type="common">Durum wheat</name>
    <name type="synonym">Triticum durum</name>
    <dbReference type="NCBI Taxonomy" id="4567"/>
    <lineage>
        <taxon>Eukaryota</taxon>
        <taxon>Viridiplantae</taxon>
        <taxon>Streptophyta</taxon>
        <taxon>Embryophyta</taxon>
        <taxon>Tracheophyta</taxon>
        <taxon>Spermatophyta</taxon>
        <taxon>Magnoliopsida</taxon>
        <taxon>Liliopsida</taxon>
        <taxon>Poales</taxon>
        <taxon>Poaceae</taxon>
        <taxon>BOP clade</taxon>
        <taxon>Pooideae</taxon>
        <taxon>Triticodae</taxon>
        <taxon>Triticeae</taxon>
        <taxon>Triticinae</taxon>
        <taxon>Triticum</taxon>
    </lineage>
</organism>
<dbReference type="InterPro" id="IPR032675">
    <property type="entry name" value="LRR_dom_sf"/>
</dbReference>
<keyword evidence="1" id="KW-0677">Repeat</keyword>
<evidence type="ECO:0000256" key="1">
    <source>
        <dbReference type="ARBA" id="ARBA00022737"/>
    </source>
</evidence>
<dbReference type="Pfam" id="PF23598">
    <property type="entry name" value="LRR_14"/>
    <property type="match status" value="1"/>
</dbReference>
<sequence length="372" mass="42566">MCFNELINRSLIRPMEIDRTFGDQVESCRLHDTIFDFIVSKAVEENFVTVIGVPGVVNPDSKGKVRRVSLQNDGEIPLGLDVSHARSLHVFGSNAKIPSLLECQLLRVLDFNECLQLEDDHLAGVGNLWHLKYLRFKHAHALTKLPEQVARLRHLEIDIYGYNKVMEIPVIIQQQLTCYVTLSVDDYVTVTDEVAEMQVLWVLEGLNVYTQSIQFLERLGQLKNLRKLSILFNSYDSGDNWEEYAEKLIYSICELSKAGLESLHIDMNEATNEYFEGPWFPDPSCGLRELTIHGGVVSKVPAWMASLIKLEKLYIPMDTIMEQDVEILGALPSLHHLCIEHDKDAKLELKAAMEKAMKEHPNRPTLVWKFYD</sequence>
<dbReference type="Gene3D" id="3.80.10.10">
    <property type="entry name" value="Ribonuclease Inhibitor"/>
    <property type="match status" value="1"/>
</dbReference>
<evidence type="ECO:0000313" key="4">
    <source>
        <dbReference type="Proteomes" id="UP000324705"/>
    </source>
</evidence>
<feature type="domain" description="Disease resistance R13L4/SHOC-2-like LRR" evidence="2">
    <location>
        <begin position="84"/>
        <end position="344"/>
    </location>
</feature>
<dbReference type="Gramene" id="TRITD7Av1G003640.1">
    <property type="protein sequence ID" value="TRITD7Av1G003640.1"/>
    <property type="gene ID" value="TRITD7Av1G003640"/>
</dbReference>
<dbReference type="InterPro" id="IPR044974">
    <property type="entry name" value="Disease_R_plants"/>
</dbReference>
<proteinExistence type="predicted"/>
<dbReference type="OMA" id="TIGERNC"/>
<evidence type="ECO:0000313" key="3">
    <source>
        <dbReference type="EMBL" id="VAI68492.1"/>
    </source>
</evidence>
<dbReference type="PANTHER" id="PTHR23155">
    <property type="entry name" value="DISEASE RESISTANCE PROTEIN RP"/>
    <property type="match status" value="1"/>
</dbReference>
<protein>
    <recommendedName>
        <fullName evidence="2">Disease resistance R13L4/SHOC-2-like LRR domain-containing protein</fullName>
    </recommendedName>
</protein>
<dbReference type="AlphaFoldDB" id="A0A9R0YZL4"/>
<dbReference type="Proteomes" id="UP000324705">
    <property type="component" value="Chromosome 7A"/>
</dbReference>
<keyword evidence="4" id="KW-1185">Reference proteome</keyword>
<evidence type="ECO:0000259" key="2">
    <source>
        <dbReference type="Pfam" id="PF23598"/>
    </source>
</evidence>
<dbReference type="PANTHER" id="PTHR23155:SF1107">
    <property type="entry name" value="OS08G0373000 PROTEIN"/>
    <property type="match status" value="1"/>
</dbReference>
<reference evidence="3 4" key="1">
    <citation type="submission" date="2017-09" db="EMBL/GenBank/DDBJ databases">
        <authorList>
            <consortium name="International Durum Wheat Genome Sequencing Consortium (IDWGSC)"/>
            <person name="Milanesi L."/>
        </authorList>
    </citation>
    <scope>NUCLEOTIDE SEQUENCE [LARGE SCALE GENOMIC DNA]</scope>
    <source>
        <strain evidence="4">cv. Svevo</strain>
    </source>
</reference>